<reference evidence="2 4" key="1">
    <citation type="journal article" date="2011" name="Nature">
        <title>The Medicago genome provides insight into the evolution of rhizobial symbioses.</title>
        <authorList>
            <person name="Young N.D."/>
            <person name="Debelle F."/>
            <person name="Oldroyd G.E."/>
            <person name="Geurts R."/>
            <person name="Cannon S.B."/>
            <person name="Udvardi M.K."/>
            <person name="Benedito V.A."/>
            <person name="Mayer K.F."/>
            <person name="Gouzy J."/>
            <person name="Schoof H."/>
            <person name="Van de Peer Y."/>
            <person name="Proost S."/>
            <person name="Cook D.R."/>
            <person name="Meyers B.C."/>
            <person name="Spannagl M."/>
            <person name="Cheung F."/>
            <person name="De Mita S."/>
            <person name="Krishnakumar V."/>
            <person name="Gundlach H."/>
            <person name="Zhou S."/>
            <person name="Mudge J."/>
            <person name="Bharti A.K."/>
            <person name="Murray J.D."/>
            <person name="Naoumkina M.A."/>
            <person name="Rosen B."/>
            <person name="Silverstein K.A."/>
            <person name="Tang H."/>
            <person name="Rombauts S."/>
            <person name="Zhao P.X."/>
            <person name="Zhou P."/>
            <person name="Barbe V."/>
            <person name="Bardou P."/>
            <person name="Bechner M."/>
            <person name="Bellec A."/>
            <person name="Berger A."/>
            <person name="Berges H."/>
            <person name="Bidwell S."/>
            <person name="Bisseling T."/>
            <person name="Choisne N."/>
            <person name="Couloux A."/>
            <person name="Denny R."/>
            <person name="Deshpande S."/>
            <person name="Dai X."/>
            <person name="Doyle J.J."/>
            <person name="Dudez A.M."/>
            <person name="Farmer A.D."/>
            <person name="Fouteau S."/>
            <person name="Franken C."/>
            <person name="Gibelin C."/>
            <person name="Gish J."/>
            <person name="Goldstein S."/>
            <person name="Gonzalez A.J."/>
            <person name="Green P.J."/>
            <person name="Hallab A."/>
            <person name="Hartog M."/>
            <person name="Hua A."/>
            <person name="Humphray S.J."/>
            <person name="Jeong D.H."/>
            <person name="Jing Y."/>
            <person name="Jocker A."/>
            <person name="Kenton S.M."/>
            <person name="Kim D.J."/>
            <person name="Klee K."/>
            <person name="Lai H."/>
            <person name="Lang C."/>
            <person name="Lin S."/>
            <person name="Macmil S.L."/>
            <person name="Magdelenat G."/>
            <person name="Matthews L."/>
            <person name="McCorrison J."/>
            <person name="Monaghan E.L."/>
            <person name="Mun J.H."/>
            <person name="Najar F.Z."/>
            <person name="Nicholson C."/>
            <person name="Noirot C."/>
            <person name="O'Bleness M."/>
            <person name="Paule C.R."/>
            <person name="Poulain J."/>
            <person name="Prion F."/>
            <person name="Qin B."/>
            <person name="Qu C."/>
            <person name="Retzel E.F."/>
            <person name="Riddle C."/>
            <person name="Sallet E."/>
            <person name="Samain S."/>
            <person name="Samson N."/>
            <person name="Sanders I."/>
            <person name="Saurat O."/>
            <person name="Scarpelli C."/>
            <person name="Schiex T."/>
            <person name="Segurens B."/>
            <person name="Severin A.J."/>
            <person name="Sherrier D.J."/>
            <person name="Shi R."/>
            <person name="Sims S."/>
            <person name="Singer S.R."/>
            <person name="Sinharoy S."/>
            <person name="Sterck L."/>
            <person name="Viollet A."/>
            <person name="Wang B.B."/>
            <person name="Wang K."/>
            <person name="Wang M."/>
            <person name="Wang X."/>
            <person name="Warfsmann J."/>
            <person name="Weissenbach J."/>
            <person name="White D.D."/>
            <person name="White J.D."/>
            <person name="Wiley G.B."/>
            <person name="Wincker P."/>
            <person name="Xing Y."/>
            <person name="Yang L."/>
            <person name="Yao Z."/>
            <person name="Ying F."/>
            <person name="Zhai J."/>
            <person name="Zhou L."/>
            <person name="Zuber A."/>
            <person name="Denarie J."/>
            <person name="Dixon R.A."/>
            <person name="May G.D."/>
            <person name="Schwartz D.C."/>
            <person name="Rogers J."/>
            <person name="Quetier F."/>
            <person name="Town C.D."/>
            <person name="Roe B.A."/>
        </authorList>
    </citation>
    <scope>NUCLEOTIDE SEQUENCE [LARGE SCALE GENOMIC DNA]</scope>
    <source>
        <strain evidence="2">A17</strain>
        <strain evidence="3 4">cv. Jemalong A17</strain>
    </source>
</reference>
<keyword evidence="1" id="KW-0472">Membrane</keyword>
<evidence type="ECO:0000313" key="4">
    <source>
        <dbReference type="Proteomes" id="UP000002051"/>
    </source>
</evidence>
<dbReference type="PaxDb" id="3880-AES78928"/>
<evidence type="ECO:0000256" key="1">
    <source>
        <dbReference type="SAM" id="Phobius"/>
    </source>
</evidence>
<keyword evidence="1" id="KW-1133">Transmembrane helix</keyword>
<protein>
    <submittedName>
        <fullName evidence="2">Transmembrane protein, putative</fullName>
    </submittedName>
</protein>
<name>G7KWX8_MEDTR</name>
<accession>G7KWX8</accession>
<evidence type="ECO:0000313" key="3">
    <source>
        <dbReference type="EnsemblPlants" id="AES78928"/>
    </source>
</evidence>
<organism evidence="2 4">
    <name type="scientific">Medicago truncatula</name>
    <name type="common">Barrel medic</name>
    <name type="synonym">Medicago tribuloides</name>
    <dbReference type="NCBI Taxonomy" id="3880"/>
    <lineage>
        <taxon>Eukaryota</taxon>
        <taxon>Viridiplantae</taxon>
        <taxon>Streptophyta</taxon>
        <taxon>Embryophyta</taxon>
        <taxon>Tracheophyta</taxon>
        <taxon>Spermatophyta</taxon>
        <taxon>Magnoliopsida</taxon>
        <taxon>eudicotyledons</taxon>
        <taxon>Gunneridae</taxon>
        <taxon>Pentapetalae</taxon>
        <taxon>rosids</taxon>
        <taxon>fabids</taxon>
        <taxon>Fabales</taxon>
        <taxon>Fabaceae</taxon>
        <taxon>Papilionoideae</taxon>
        <taxon>50 kb inversion clade</taxon>
        <taxon>NPAAA clade</taxon>
        <taxon>Hologalegina</taxon>
        <taxon>IRL clade</taxon>
        <taxon>Trifolieae</taxon>
        <taxon>Medicago</taxon>
    </lineage>
</organism>
<sequence>MLCFSDLLPTKDNLACCGNFQADSLLCSCGCGMEESDNHLFLHCHFYGNVWYSILHSLGISTVLPTFASSKSQSRVKKKRGIYEVEATAARAHALVVIVDLPVTIASLMAWWHIALQCMTREEEEE</sequence>
<proteinExistence type="predicted"/>
<dbReference type="AlphaFoldDB" id="G7KWX8"/>
<reference evidence="3" key="3">
    <citation type="submission" date="2015-04" db="UniProtKB">
        <authorList>
            <consortium name="EnsemblPlants"/>
        </authorList>
    </citation>
    <scope>IDENTIFICATION</scope>
    <source>
        <strain evidence="3">cv. Jemalong A17</strain>
    </source>
</reference>
<gene>
    <name evidence="2" type="ordered locus">MTR_7g051130</name>
</gene>
<dbReference type="EnsemblPlants" id="AES78928">
    <property type="protein sequence ID" value="AES78928"/>
    <property type="gene ID" value="MTR_7g051130"/>
</dbReference>
<feature type="transmembrane region" description="Helical" evidence="1">
    <location>
        <begin position="89"/>
        <end position="112"/>
    </location>
</feature>
<keyword evidence="1 2" id="KW-0812">Transmembrane</keyword>
<reference evidence="2 4" key="2">
    <citation type="journal article" date="2014" name="BMC Genomics">
        <title>An improved genome release (version Mt4.0) for the model legume Medicago truncatula.</title>
        <authorList>
            <person name="Tang H."/>
            <person name="Krishnakumar V."/>
            <person name="Bidwell S."/>
            <person name="Rosen B."/>
            <person name="Chan A."/>
            <person name="Zhou S."/>
            <person name="Gentzbittel L."/>
            <person name="Childs K.L."/>
            <person name="Yandell M."/>
            <person name="Gundlach H."/>
            <person name="Mayer K.F."/>
            <person name="Schwartz D.C."/>
            <person name="Town C.D."/>
        </authorList>
    </citation>
    <scope>GENOME REANNOTATION</scope>
    <source>
        <strain evidence="3 4">cv. Jemalong A17</strain>
    </source>
</reference>
<dbReference type="Proteomes" id="UP000002051">
    <property type="component" value="Unassembled WGS sequence"/>
</dbReference>
<keyword evidence="4" id="KW-1185">Reference proteome</keyword>
<dbReference type="EMBL" id="CM001223">
    <property type="protein sequence ID" value="AES78928.1"/>
    <property type="molecule type" value="Genomic_DNA"/>
</dbReference>
<feature type="transmembrane region" description="Helical" evidence="1">
    <location>
        <begin position="50"/>
        <end position="68"/>
    </location>
</feature>
<dbReference type="HOGENOM" id="CLU_1984924_0_0_1"/>
<evidence type="ECO:0000313" key="2">
    <source>
        <dbReference type="EMBL" id="AES78928.1"/>
    </source>
</evidence>